<feature type="disulfide bond" evidence="9">
    <location>
        <begin position="290"/>
        <end position="317"/>
    </location>
</feature>
<dbReference type="SMART" id="SM00032">
    <property type="entry name" value="CCP"/>
    <property type="match status" value="5"/>
</dbReference>
<feature type="domain" description="EGF-like" evidence="12">
    <location>
        <begin position="99"/>
        <end position="133"/>
    </location>
</feature>
<dbReference type="SMART" id="SM00020">
    <property type="entry name" value="Tryp_SPc"/>
    <property type="match status" value="1"/>
</dbReference>
<dbReference type="Gene3D" id="2.40.10.10">
    <property type="entry name" value="Trypsin-like serine proteases"/>
    <property type="match status" value="1"/>
</dbReference>
<dbReference type="PROSITE" id="PS00022">
    <property type="entry name" value="EGF_1"/>
    <property type="match status" value="1"/>
</dbReference>
<dbReference type="GO" id="GO:0006508">
    <property type="term" value="P:proteolysis"/>
    <property type="evidence" value="ECO:0007669"/>
    <property type="project" value="UniProtKB-KW"/>
</dbReference>
<feature type="domain" description="Sushi" evidence="15">
    <location>
        <begin position="672"/>
        <end position="727"/>
    </location>
</feature>
<evidence type="ECO:0000259" key="13">
    <source>
        <dbReference type="PROSITE" id="PS50240"/>
    </source>
</evidence>
<reference evidence="16" key="1">
    <citation type="submission" date="2014-12" db="EMBL/GenBank/DDBJ databases">
        <title>Evolution of the complement system in protostomes revealed by de novo transcriptome analysis of six species of Arthropoda.</title>
        <authorList>
            <person name="Nonaka M."/>
            <person name="Sekiguchi R."/>
        </authorList>
    </citation>
    <scope>NUCLEOTIDE SEQUENCE</scope>
</reference>
<keyword evidence="4 11" id="KW-0732">Signal</keyword>
<feature type="chain" id="PRO_5002418518" evidence="11">
    <location>
        <begin position="22"/>
        <end position="996"/>
    </location>
</feature>
<dbReference type="PROSITE" id="PS50026">
    <property type="entry name" value="EGF_3"/>
    <property type="match status" value="1"/>
</dbReference>
<feature type="signal peptide" evidence="11">
    <location>
        <begin position="1"/>
        <end position="21"/>
    </location>
</feature>
<dbReference type="Gene3D" id="2.170.300.10">
    <property type="entry name" value="Tie2 ligand-binding domain superfamily"/>
    <property type="match status" value="1"/>
</dbReference>
<evidence type="ECO:0000256" key="3">
    <source>
        <dbReference type="ARBA" id="ARBA00022659"/>
    </source>
</evidence>
<dbReference type="InterPro" id="IPR016187">
    <property type="entry name" value="CTDL_fold"/>
</dbReference>
<feature type="domain" description="Sushi" evidence="15">
    <location>
        <begin position="552"/>
        <end position="614"/>
    </location>
</feature>
<dbReference type="PROSITE" id="PS50820">
    <property type="entry name" value="LCCL"/>
    <property type="match status" value="1"/>
</dbReference>
<dbReference type="CDD" id="cd00033">
    <property type="entry name" value="CCP"/>
    <property type="match status" value="5"/>
</dbReference>
<feature type="domain" description="Peptidase S1" evidence="13">
    <location>
        <begin position="740"/>
        <end position="996"/>
    </location>
</feature>
<dbReference type="InterPro" id="IPR001314">
    <property type="entry name" value="Peptidase_S1A"/>
</dbReference>
<proteinExistence type="evidence at transcript level"/>
<evidence type="ECO:0000256" key="8">
    <source>
        <dbReference type="PROSITE-ProRule" id="PRU00076"/>
    </source>
</evidence>
<evidence type="ECO:0000256" key="10">
    <source>
        <dbReference type="RuleBase" id="RU363034"/>
    </source>
</evidence>
<dbReference type="GO" id="GO:0004252">
    <property type="term" value="F:serine-type endopeptidase activity"/>
    <property type="evidence" value="ECO:0007669"/>
    <property type="project" value="InterPro"/>
</dbReference>
<dbReference type="InterPro" id="IPR009003">
    <property type="entry name" value="Peptidase_S1_PA"/>
</dbReference>
<feature type="disulfide bond" evidence="8">
    <location>
        <begin position="123"/>
        <end position="132"/>
    </location>
</feature>
<dbReference type="PROSITE" id="PS50240">
    <property type="entry name" value="TRYPSIN_DOM"/>
    <property type="match status" value="1"/>
</dbReference>
<dbReference type="FunFam" id="2.40.10.10:FF:000183">
    <property type="entry name" value="Complement component 1, s subcomponent"/>
    <property type="match status" value="1"/>
</dbReference>
<dbReference type="InterPro" id="IPR036609">
    <property type="entry name" value="LCCL_sf"/>
</dbReference>
<feature type="domain" description="Sushi" evidence="15">
    <location>
        <begin position="254"/>
        <end position="319"/>
    </location>
</feature>
<feature type="domain" description="LCCL" evidence="14">
    <location>
        <begin position="321"/>
        <end position="417"/>
    </location>
</feature>
<protein>
    <submittedName>
        <fullName evidence="16">Limulus clotting factor C-like</fullName>
    </submittedName>
</protein>
<comment type="caution">
    <text evidence="8">Lacks conserved residue(s) required for the propagation of feature annotation.</text>
</comment>
<dbReference type="PANTHER" id="PTHR46393">
    <property type="entry name" value="SUSHI DOMAIN-CONTAINING PROTEIN"/>
    <property type="match status" value="1"/>
</dbReference>
<accession>A0A0E4B921</accession>
<dbReference type="InterPro" id="IPR000742">
    <property type="entry name" value="EGF"/>
</dbReference>
<evidence type="ECO:0000256" key="2">
    <source>
        <dbReference type="ARBA" id="ARBA00022525"/>
    </source>
</evidence>
<comment type="subcellular location">
    <subcellularLocation>
        <location evidence="1">Secreted</location>
    </subcellularLocation>
</comment>
<keyword evidence="10" id="KW-0645">Protease</keyword>
<keyword evidence="8" id="KW-0245">EGF-like domain</keyword>
<keyword evidence="2" id="KW-0964">Secreted</keyword>
<dbReference type="Pfam" id="PF03815">
    <property type="entry name" value="LCCL"/>
    <property type="match status" value="1"/>
</dbReference>
<evidence type="ECO:0000256" key="1">
    <source>
        <dbReference type="ARBA" id="ARBA00004613"/>
    </source>
</evidence>
<organism evidence="16">
    <name type="scientific">Hasarius adansoni</name>
    <dbReference type="NCBI Taxonomy" id="243517"/>
    <lineage>
        <taxon>Eukaryota</taxon>
        <taxon>Metazoa</taxon>
        <taxon>Ecdysozoa</taxon>
        <taxon>Arthropoda</taxon>
        <taxon>Chelicerata</taxon>
        <taxon>Arachnida</taxon>
        <taxon>Araneae</taxon>
        <taxon>Araneomorphae</taxon>
        <taxon>Entelegynae</taxon>
        <taxon>Dionycha</taxon>
        <taxon>Salticidae</taxon>
        <taxon>Salticinae</taxon>
        <taxon>Salticoida</taxon>
        <taxon>Hasariini</taxon>
        <taxon>Hasarius</taxon>
    </lineage>
</organism>
<dbReference type="PROSITE" id="PS00135">
    <property type="entry name" value="TRYPSIN_SER"/>
    <property type="match status" value="1"/>
</dbReference>
<evidence type="ECO:0000256" key="7">
    <source>
        <dbReference type="ARBA" id="ARBA00023180"/>
    </source>
</evidence>
<feature type="disulfide bond" evidence="9">
    <location>
        <begin position="585"/>
        <end position="612"/>
    </location>
</feature>
<dbReference type="CDD" id="cd00190">
    <property type="entry name" value="Tryp_SPc"/>
    <property type="match status" value="1"/>
</dbReference>
<keyword evidence="7" id="KW-0325">Glycoprotein</keyword>
<evidence type="ECO:0000256" key="9">
    <source>
        <dbReference type="PROSITE-ProRule" id="PRU00302"/>
    </source>
</evidence>
<evidence type="ECO:0000259" key="12">
    <source>
        <dbReference type="PROSITE" id="PS50026"/>
    </source>
</evidence>
<dbReference type="Gene3D" id="2.170.130.20">
    <property type="entry name" value="LCCL-like domain"/>
    <property type="match status" value="1"/>
</dbReference>
<evidence type="ECO:0000256" key="11">
    <source>
        <dbReference type="SAM" id="SignalP"/>
    </source>
</evidence>
<dbReference type="PROSITE" id="PS50923">
    <property type="entry name" value="SUSHI"/>
    <property type="match status" value="4"/>
</dbReference>
<evidence type="ECO:0000256" key="4">
    <source>
        <dbReference type="ARBA" id="ARBA00022729"/>
    </source>
</evidence>
<dbReference type="AlphaFoldDB" id="A0A0E4B921"/>
<dbReference type="PRINTS" id="PR00722">
    <property type="entry name" value="CHYMOTRYPSIN"/>
</dbReference>
<dbReference type="InterPro" id="IPR033116">
    <property type="entry name" value="TRYPSIN_SER"/>
</dbReference>
<keyword evidence="3 9" id="KW-0768">Sushi</keyword>
<evidence type="ECO:0000313" key="16">
    <source>
        <dbReference type="EMBL" id="BAR45633.1"/>
    </source>
</evidence>
<keyword evidence="6 8" id="KW-1015">Disulfide bond</keyword>
<dbReference type="SMART" id="SM00603">
    <property type="entry name" value="LCCL"/>
    <property type="match status" value="1"/>
</dbReference>
<dbReference type="SUPFAM" id="SSF57535">
    <property type="entry name" value="Complement control module/SCR domain"/>
    <property type="match status" value="4"/>
</dbReference>
<keyword evidence="5" id="KW-0677">Repeat</keyword>
<dbReference type="InterPro" id="IPR000436">
    <property type="entry name" value="Sushi_SCR_CCP_dom"/>
</dbReference>
<evidence type="ECO:0000256" key="6">
    <source>
        <dbReference type="ARBA" id="ARBA00023157"/>
    </source>
</evidence>
<dbReference type="SUPFAM" id="SSF56436">
    <property type="entry name" value="C-type lectin-like"/>
    <property type="match status" value="1"/>
</dbReference>
<dbReference type="SMART" id="SM00181">
    <property type="entry name" value="EGF"/>
    <property type="match status" value="2"/>
</dbReference>
<gene>
    <name evidence="16" type="primary">FC-like</name>
</gene>
<feature type="domain" description="Sushi" evidence="15">
    <location>
        <begin position="193"/>
        <end position="252"/>
    </location>
</feature>
<dbReference type="InterPro" id="IPR018114">
    <property type="entry name" value="TRYPSIN_HIS"/>
</dbReference>
<dbReference type="PROSITE" id="PS00134">
    <property type="entry name" value="TRYPSIN_HIS"/>
    <property type="match status" value="1"/>
</dbReference>
<evidence type="ECO:0000256" key="5">
    <source>
        <dbReference type="ARBA" id="ARBA00022737"/>
    </source>
</evidence>
<dbReference type="InterPro" id="IPR016186">
    <property type="entry name" value="C-type_lectin-like/link_sf"/>
</dbReference>
<dbReference type="SUPFAM" id="SSF69848">
    <property type="entry name" value="LCCL domain"/>
    <property type="match status" value="1"/>
</dbReference>
<dbReference type="GO" id="GO:0005576">
    <property type="term" value="C:extracellular region"/>
    <property type="evidence" value="ECO:0007669"/>
    <property type="project" value="UniProtKB-SubCell"/>
</dbReference>
<dbReference type="SUPFAM" id="SSF50494">
    <property type="entry name" value="Trypsin-like serine proteases"/>
    <property type="match status" value="1"/>
</dbReference>
<dbReference type="InterPro" id="IPR043504">
    <property type="entry name" value="Peptidase_S1_PA_chymotrypsin"/>
</dbReference>
<dbReference type="InterPro" id="IPR035976">
    <property type="entry name" value="Sushi/SCR/CCP_sf"/>
</dbReference>
<dbReference type="Gene3D" id="3.10.100.10">
    <property type="entry name" value="Mannose-Binding Protein A, subunit A"/>
    <property type="match status" value="1"/>
</dbReference>
<feature type="disulfide bond" evidence="9">
    <location>
        <begin position="223"/>
        <end position="250"/>
    </location>
</feature>
<dbReference type="Gene3D" id="2.10.70.10">
    <property type="entry name" value="Complement Module, domain 1"/>
    <property type="match status" value="5"/>
</dbReference>
<dbReference type="InterPro" id="IPR001254">
    <property type="entry name" value="Trypsin_dom"/>
</dbReference>
<keyword evidence="10" id="KW-0378">Hydrolase</keyword>
<evidence type="ECO:0000259" key="14">
    <source>
        <dbReference type="PROSITE" id="PS50820"/>
    </source>
</evidence>
<dbReference type="CDD" id="cd00054">
    <property type="entry name" value="EGF_CA"/>
    <property type="match status" value="1"/>
</dbReference>
<sequence>MTVAWLLLVVVFGTMCDISCGRGVNLGLCDDTHFTCTCGQSDFQVRLKIKRCSYTYRWKVRCKPCNDLKPEDVCPRYRLCEQCHLDGGNSCVTCPNGKFGNWCENTCTCQNGATCERNGKCICQPSYEGRNCENKKGCGPLPGLSPPLQVTLQPPDHPVTAVYSCPPDFVLSGQAISTCVSGKWSSGAPTCRPKCAILSAPANGRLVFSGNDLVEGVSAEVECSQGYRLVGQKILTCLAGGKWNHELPLCEELATCPDPGDVNHAERNVMSGSTKIGGHFLQDSKIQYMCKAGFEQMGVTKILCTFDGSWSNRLPTCIKVATIVPDCFTSGSDVIAEEGIPVRIMCPPECVDEEFKLWGTSIYRARSSVCQAAIHSAKITNSGGSVAIINNGNYSHFTGSDSNYIESESYPDRDESFRFDRLKPQPLTSNSDECARGLTKLENTCVYVSNLRRTYEEAKAVCANLGLYLEIPEDTDDRHRLITMLGAKGIQAIWADDNFQRLLESDENVSTRDKFSCPVAVLGDLNFRLENRRCKEFLNYACIKKTDAANLAVCRNPGQLENGKAQPVGQIDGVFYVGSSIEYACNAQHYLKGEKTISCTTNGTWSNSKPVCIKVDACTDAPVPIGGFVTYLPPLKSVSAQRSAISTSRSNLRAARLPVGLAAPIPANLPASSTAEPITMSLQPGLHRVGTRAMFDCESRYYKLIGSRTRRCQDMGEWSGRPPTCMPVCGRSDSPRAPFIVNGNATDIGQWPWQAGIARYVQDYNRWFLLCGASLINELWAITAAHCVTYAGTTLTMEPNIFQIYLGKYHRLDSKDDEYVQVRKIQEIHIHPDYDPGLFDADIALILLDSPIQLNSRVQPICLPTEQTTRENIVEGKRGVVTGWGMNENETYSETLQQAVLPVVSQANCEKGYEESELPLTVTENMFCAGYKQGRSDACSGDSGGPIVFLDESSKERRWVLEGIVSWGSPRGCGNPNQYGGFTTVSRFLDWIHLYF</sequence>
<dbReference type="InterPro" id="IPR004043">
    <property type="entry name" value="LCCL"/>
</dbReference>
<keyword evidence="10" id="KW-0720">Serine protease</keyword>
<evidence type="ECO:0000259" key="15">
    <source>
        <dbReference type="PROSITE" id="PS50923"/>
    </source>
</evidence>
<dbReference type="Pfam" id="PF00089">
    <property type="entry name" value="Trypsin"/>
    <property type="match status" value="1"/>
</dbReference>
<name>A0A0E4B921_9ARAC</name>
<dbReference type="EMBL" id="LC013275">
    <property type="protein sequence ID" value="BAR45633.1"/>
    <property type="molecule type" value="mRNA"/>
</dbReference>
<dbReference type="Pfam" id="PF00084">
    <property type="entry name" value="Sushi"/>
    <property type="match status" value="5"/>
</dbReference>
<dbReference type="PANTHER" id="PTHR46393:SF7">
    <property type="entry name" value="COMPLEMENT C2"/>
    <property type="match status" value="1"/>
</dbReference>